<evidence type="ECO:0000313" key="2">
    <source>
        <dbReference type="Proteomes" id="UP000294958"/>
    </source>
</evidence>
<dbReference type="EMBL" id="SNZF01000064">
    <property type="protein sequence ID" value="TDR27814.1"/>
    <property type="molecule type" value="Genomic_DNA"/>
</dbReference>
<organism evidence="1 2">
    <name type="scientific">Aquamicrobium defluvii</name>
    <dbReference type="NCBI Taxonomy" id="69279"/>
    <lineage>
        <taxon>Bacteria</taxon>
        <taxon>Pseudomonadati</taxon>
        <taxon>Pseudomonadota</taxon>
        <taxon>Alphaproteobacteria</taxon>
        <taxon>Hyphomicrobiales</taxon>
        <taxon>Phyllobacteriaceae</taxon>
        <taxon>Aquamicrobium</taxon>
    </lineage>
</organism>
<proteinExistence type="predicted"/>
<sequence>MSSEIVKALKAWDTYDPNISEEKVLRQAHAVIDAARPLLARIEALEAEVARLREALEPFAAVAEHDIGDDETDDDIFWPISNARYSMSGRLRVGHLRAARRAREGGNADG</sequence>
<comment type="caution">
    <text evidence="1">The sequence shown here is derived from an EMBL/GenBank/DDBJ whole genome shotgun (WGS) entry which is preliminary data.</text>
</comment>
<reference evidence="1 2" key="1">
    <citation type="submission" date="2019-03" db="EMBL/GenBank/DDBJ databases">
        <title>Genomic Encyclopedia of Type Strains, Phase IV (KMG-IV): sequencing the most valuable type-strain genomes for metagenomic binning, comparative biology and taxonomic classification.</title>
        <authorList>
            <person name="Goeker M."/>
        </authorList>
    </citation>
    <scope>NUCLEOTIDE SEQUENCE [LARGE SCALE GENOMIC DNA]</scope>
    <source>
        <strain evidence="1 2">DSM 11603</strain>
    </source>
</reference>
<dbReference type="AlphaFoldDB" id="A0A4R6Y406"/>
<name>A0A4R6Y406_9HYPH</name>
<gene>
    <name evidence="1" type="ORF">DES43_1644</name>
</gene>
<accession>A0A4R6Y406</accession>
<protein>
    <submittedName>
        <fullName evidence="1">Uncharacterized protein</fullName>
    </submittedName>
</protein>
<keyword evidence="2" id="KW-1185">Reference proteome</keyword>
<dbReference type="RefSeq" id="WP_133676401.1">
    <property type="nucleotide sequence ID" value="NZ_SNZF01000064.1"/>
</dbReference>
<dbReference type="Proteomes" id="UP000294958">
    <property type="component" value="Unassembled WGS sequence"/>
</dbReference>
<evidence type="ECO:0000313" key="1">
    <source>
        <dbReference type="EMBL" id="TDR27814.1"/>
    </source>
</evidence>